<sequence length="194" mass="22566">MSEERVRTGWLLFYRKRFFSSKWKKCFAVLYGDSTLEWFAKENSKHPIDSVSLRELVPYICVGPLSNNICEIRPKLPEDMSIHQLVGIKANTHESQAHVHWFLFDSPEEVDQWFKDITRTIEESVEGTVDKNEDLVYGAAYQDPVFCARSSMKKRRYREEIEVDENGLYVSSVDGRRSQDSGIEEVMEENAKSA</sequence>
<keyword evidence="5" id="KW-1185">Reference proteome</keyword>
<comment type="subcellular location">
    <subcellularLocation>
        <location evidence="1">Membrane</location>
    </subcellularLocation>
</comment>
<dbReference type="InterPro" id="IPR011993">
    <property type="entry name" value="PH-like_dom_sf"/>
</dbReference>
<evidence type="ECO:0000313" key="5">
    <source>
        <dbReference type="Proteomes" id="UP000095287"/>
    </source>
</evidence>
<dbReference type="GO" id="GO:0016020">
    <property type="term" value="C:membrane"/>
    <property type="evidence" value="ECO:0007669"/>
    <property type="project" value="UniProtKB-SubCell"/>
</dbReference>
<evidence type="ECO:0000259" key="4">
    <source>
        <dbReference type="PROSITE" id="PS50003"/>
    </source>
</evidence>
<dbReference type="SMART" id="SM00233">
    <property type="entry name" value="PH"/>
    <property type="match status" value="1"/>
</dbReference>
<dbReference type="SUPFAM" id="SSF50729">
    <property type="entry name" value="PH domain-like"/>
    <property type="match status" value="1"/>
</dbReference>
<dbReference type="PANTHER" id="PTHR14309">
    <property type="entry name" value="EXPRESSED PROTEIN"/>
    <property type="match status" value="1"/>
</dbReference>
<dbReference type="GO" id="GO:0045595">
    <property type="term" value="P:regulation of cell differentiation"/>
    <property type="evidence" value="ECO:0007669"/>
    <property type="project" value="TreeGrafter"/>
</dbReference>
<evidence type="ECO:0000256" key="1">
    <source>
        <dbReference type="ARBA" id="ARBA00004370"/>
    </source>
</evidence>
<organism evidence="5 6">
    <name type="scientific">Steinernema glaseri</name>
    <dbReference type="NCBI Taxonomy" id="37863"/>
    <lineage>
        <taxon>Eukaryota</taxon>
        <taxon>Metazoa</taxon>
        <taxon>Ecdysozoa</taxon>
        <taxon>Nematoda</taxon>
        <taxon>Chromadorea</taxon>
        <taxon>Rhabditida</taxon>
        <taxon>Tylenchina</taxon>
        <taxon>Panagrolaimomorpha</taxon>
        <taxon>Strongyloidoidea</taxon>
        <taxon>Steinernematidae</taxon>
        <taxon>Steinernema</taxon>
    </lineage>
</organism>
<dbReference type="InterPro" id="IPR039680">
    <property type="entry name" value="PLEKHB1/2"/>
</dbReference>
<evidence type="ECO:0000256" key="3">
    <source>
        <dbReference type="SAM" id="MobiDB-lite"/>
    </source>
</evidence>
<feature type="domain" description="PH" evidence="4">
    <location>
        <begin position="4"/>
        <end position="122"/>
    </location>
</feature>
<dbReference type="InterPro" id="IPR001849">
    <property type="entry name" value="PH_domain"/>
</dbReference>
<evidence type="ECO:0000313" key="6">
    <source>
        <dbReference type="WBParaSite" id="L893_g18654.t1"/>
    </source>
</evidence>
<dbReference type="PANTHER" id="PTHR14309:SF12">
    <property type="entry name" value="PH DOMAIN-CONTAINING PROTEIN"/>
    <property type="match status" value="1"/>
</dbReference>
<evidence type="ECO:0000256" key="2">
    <source>
        <dbReference type="ARBA" id="ARBA00023136"/>
    </source>
</evidence>
<protein>
    <submittedName>
        <fullName evidence="6">PH domain-containing protein</fullName>
    </submittedName>
</protein>
<dbReference type="AlphaFoldDB" id="A0A1I7YR72"/>
<dbReference type="Pfam" id="PF00169">
    <property type="entry name" value="PH"/>
    <property type="match status" value="1"/>
</dbReference>
<dbReference type="Gene3D" id="2.30.29.30">
    <property type="entry name" value="Pleckstrin-homology domain (PH domain)/Phosphotyrosine-binding domain (PTB)"/>
    <property type="match status" value="1"/>
</dbReference>
<name>A0A1I7YR72_9BILA</name>
<dbReference type="WBParaSite" id="L893_g18654.t1">
    <property type="protein sequence ID" value="L893_g18654.t1"/>
    <property type="gene ID" value="L893_g18654"/>
</dbReference>
<proteinExistence type="predicted"/>
<dbReference type="PROSITE" id="PS50003">
    <property type="entry name" value="PH_DOMAIN"/>
    <property type="match status" value="1"/>
</dbReference>
<dbReference type="Proteomes" id="UP000095287">
    <property type="component" value="Unplaced"/>
</dbReference>
<reference evidence="6" key="1">
    <citation type="submission" date="2016-11" db="UniProtKB">
        <authorList>
            <consortium name="WormBaseParasite"/>
        </authorList>
    </citation>
    <scope>IDENTIFICATION</scope>
</reference>
<keyword evidence="2" id="KW-0472">Membrane</keyword>
<feature type="region of interest" description="Disordered" evidence="3">
    <location>
        <begin position="173"/>
        <end position="194"/>
    </location>
</feature>
<accession>A0A1I7YR72</accession>